<dbReference type="AlphaFoldDB" id="A0A8S2WG76"/>
<accession>A0A8S2WG76</accession>
<dbReference type="EMBL" id="CAJOBH010042367">
    <property type="protein sequence ID" value="CAF4335742.1"/>
    <property type="molecule type" value="Genomic_DNA"/>
</dbReference>
<dbReference type="Proteomes" id="UP000676336">
    <property type="component" value="Unassembled WGS sequence"/>
</dbReference>
<proteinExistence type="predicted"/>
<comment type="caution">
    <text evidence="2">The sequence shown here is derived from an EMBL/GenBank/DDBJ whole genome shotgun (WGS) entry which is preliminary data.</text>
</comment>
<gene>
    <name evidence="1" type="ORF">BYL167_LOCUS28893</name>
    <name evidence="2" type="ORF">SMN809_LOCUS32263</name>
</gene>
<name>A0A8S2WG76_9BILA</name>
<dbReference type="EMBL" id="CAJOBI010066987">
    <property type="protein sequence ID" value="CAF4440667.1"/>
    <property type="molecule type" value="Genomic_DNA"/>
</dbReference>
<evidence type="ECO:0000313" key="1">
    <source>
        <dbReference type="EMBL" id="CAF4335742.1"/>
    </source>
</evidence>
<organism evidence="2 3">
    <name type="scientific">Rotaria magnacalcarata</name>
    <dbReference type="NCBI Taxonomy" id="392030"/>
    <lineage>
        <taxon>Eukaryota</taxon>
        <taxon>Metazoa</taxon>
        <taxon>Spiralia</taxon>
        <taxon>Gnathifera</taxon>
        <taxon>Rotifera</taxon>
        <taxon>Eurotatoria</taxon>
        <taxon>Bdelloidea</taxon>
        <taxon>Philodinida</taxon>
        <taxon>Philodinidae</taxon>
        <taxon>Rotaria</taxon>
    </lineage>
</organism>
<sequence length="76" mass="8512">MPTLHETSSLVTNRTAIDSSGRIGSLYDAYKDTIIGPLNVNMTEKQHEEFKSRKCMIINGNSDQKENILKTIGLEN</sequence>
<feature type="non-terminal residue" evidence="2">
    <location>
        <position position="76"/>
    </location>
</feature>
<evidence type="ECO:0000313" key="2">
    <source>
        <dbReference type="EMBL" id="CAF4440667.1"/>
    </source>
</evidence>
<evidence type="ECO:0000313" key="3">
    <source>
        <dbReference type="Proteomes" id="UP000676336"/>
    </source>
</evidence>
<protein>
    <submittedName>
        <fullName evidence="2">Uncharacterized protein</fullName>
    </submittedName>
</protein>
<dbReference type="Proteomes" id="UP000681967">
    <property type="component" value="Unassembled WGS sequence"/>
</dbReference>
<reference evidence="2" key="1">
    <citation type="submission" date="2021-02" db="EMBL/GenBank/DDBJ databases">
        <authorList>
            <person name="Nowell W R."/>
        </authorList>
    </citation>
    <scope>NUCLEOTIDE SEQUENCE</scope>
</reference>